<protein>
    <submittedName>
        <fullName evidence="3">Glycosyltransferase</fullName>
    </submittedName>
</protein>
<dbReference type="GO" id="GO:0016757">
    <property type="term" value="F:glycosyltransferase activity"/>
    <property type="evidence" value="ECO:0007669"/>
    <property type="project" value="InterPro"/>
</dbReference>
<dbReference type="PANTHER" id="PTHR12526:SF638">
    <property type="entry name" value="SPORE COAT PROTEIN SA"/>
    <property type="match status" value="1"/>
</dbReference>
<sequence>MHTTLLTGEYPPQPGGVGDYTQCLAQALTARGHQISILTIQAGRLRGLHVAAHQATPCLNIGHNLTWSHRCWPAIISALDQLRPAWLHIQYQTGAYAMLPGINLLPWRLRALAGRPRIAVTFHDLREPYLFPKAGPLRTWVNQYLARASDATIVTNASDAASWRSNGGLARRCTHFLSAASPHSRIPASSPSLPHHIPIGTNIAVAPPPGYQRTAWRAGCGVAPATFVVAYFGLLSPSKGADQLLAALAQLAPPWRLIIIGGAATSPQDSAYAKTLRRQIASLNCNAHVQITGHLPDHDVSGHLLAADCIALPFRDGASFRRGSLLAALAHGCPVITTQPSHASEQAMLAPATLLVPRDVPDALRHALERMRSDPALRAQLAQQGRVLAAQFAWSAIAAQHERIYSPCTDG</sequence>
<evidence type="ECO:0000313" key="3">
    <source>
        <dbReference type="EMBL" id="RRR69487.1"/>
    </source>
</evidence>
<dbReference type="EMBL" id="RSAS01000628">
    <property type="protein sequence ID" value="RRR69487.1"/>
    <property type="molecule type" value="Genomic_DNA"/>
</dbReference>
<accession>A0A426TVR0</accession>
<dbReference type="PANTHER" id="PTHR12526">
    <property type="entry name" value="GLYCOSYLTRANSFERASE"/>
    <property type="match status" value="1"/>
</dbReference>
<proteinExistence type="predicted"/>
<dbReference type="SUPFAM" id="SSF53756">
    <property type="entry name" value="UDP-Glycosyltransferase/glycogen phosphorylase"/>
    <property type="match status" value="1"/>
</dbReference>
<dbReference type="Proteomes" id="UP000280307">
    <property type="component" value="Unassembled WGS sequence"/>
</dbReference>
<dbReference type="Pfam" id="PF00534">
    <property type="entry name" value="Glycos_transf_1"/>
    <property type="match status" value="1"/>
</dbReference>
<reference evidence="3 4" key="1">
    <citation type="submission" date="2018-12" db="EMBL/GenBank/DDBJ databases">
        <title>Genome Sequence of Candidatus Viridilinea halotolerans isolated from saline sulfide-rich spring.</title>
        <authorList>
            <person name="Grouzdev D.S."/>
            <person name="Burganskaya E.I."/>
            <person name="Krutkina M.S."/>
            <person name="Sukhacheva M.V."/>
            <person name="Gorlenko V.M."/>
        </authorList>
    </citation>
    <scope>NUCLEOTIDE SEQUENCE [LARGE SCALE GENOMIC DNA]</scope>
    <source>
        <strain evidence="3">Chok-6</strain>
    </source>
</reference>
<name>A0A426TVR0_9CHLR</name>
<keyword evidence="3" id="KW-0808">Transferase</keyword>
<evidence type="ECO:0000313" key="4">
    <source>
        <dbReference type="Proteomes" id="UP000280307"/>
    </source>
</evidence>
<dbReference type="AlphaFoldDB" id="A0A426TVR0"/>
<gene>
    <name evidence="3" type="ORF">EI684_15515</name>
</gene>
<feature type="domain" description="Glycosyl transferase family 1" evidence="1">
    <location>
        <begin position="223"/>
        <end position="386"/>
    </location>
</feature>
<organism evidence="3 4">
    <name type="scientific">Candidatus Viridilinea halotolerans</name>
    <dbReference type="NCBI Taxonomy" id="2491704"/>
    <lineage>
        <taxon>Bacteria</taxon>
        <taxon>Bacillati</taxon>
        <taxon>Chloroflexota</taxon>
        <taxon>Chloroflexia</taxon>
        <taxon>Chloroflexales</taxon>
        <taxon>Chloroflexineae</taxon>
        <taxon>Oscillochloridaceae</taxon>
        <taxon>Candidatus Viridilinea</taxon>
    </lineage>
</organism>
<evidence type="ECO:0000259" key="1">
    <source>
        <dbReference type="Pfam" id="PF00534"/>
    </source>
</evidence>
<dbReference type="InterPro" id="IPR028098">
    <property type="entry name" value="Glyco_trans_4-like_N"/>
</dbReference>
<dbReference type="InterPro" id="IPR001296">
    <property type="entry name" value="Glyco_trans_1"/>
</dbReference>
<feature type="domain" description="Glycosyltransferase subfamily 4-like N-terminal" evidence="2">
    <location>
        <begin position="14"/>
        <end position="171"/>
    </location>
</feature>
<dbReference type="CDD" id="cd03801">
    <property type="entry name" value="GT4_PimA-like"/>
    <property type="match status" value="1"/>
</dbReference>
<comment type="caution">
    <text evidence="3">The sequence shown here is derived from an EMBL/GenBank/DDBJ whole genome shotgun (WGS) entry which is preliminary data.</text>
</comment>
<dbReference type="Gene3D" id="3.40.50.2000">
    <property type="entry name" value="Glycogen Phosphorylase B"/>
    <property type="match status" value="2"/>
</dbReference>
<evidence type="ECO:0000259" key="2">
    <source>
        <dbReference type="Pfam" id="PF13439"/>
    </source>
</evidence>
<dbReference type="Pfam" id="PF13439">
    <property type="entry name" value="Glyco_transf_4"/>
    <property type="match status" value="1"/>
</dbReference>